<reference evidence="2" key="1">
    <citation type="submission" date="2016-06" db="EMBL/GenBank/DDBJ databases">
        <title>Parallel loss of symbiosis genes in relatives of nitrogen-fixing non-legume Parasponia.</title>
        <authorList>
            <person name="Van Velzen R."/>
            <person name="Holmer R."/>
            <person name="Bu F."/>
            <person name="Rutten L."/>
            <person name="Van Zeijl A."/>
            <person name="Liu W."/>
            <person name="Santuari L."/>
            <person name="Cao Q."/>
            <person name="Sharma T."/>
            <person name="Shen D."/>
            <person name="Roswanjaya Y."/>
            <person name="Wardhani T."/>
            <person name="Kalhor M.S."/>
            <person name="Jansen J."/>
            <person name="Van den Hoogen J."/>
            <person name="Gungor B."/>
            <person name="Hartog M."/>
            <person name="Hontelez J."/>
            <person name="Verver J."/>
            <person name="Yang W.-C."/>
            <person name="Schijlen E."/>
            <person name="Repin R."/>
            <person name="Schilthuizen M."/>
            <person name="Schranz E."/>
            <person name="Heidstra R."/>
            <person name="Miyata K."/>
            <person name="Fedorova E."/>
            <person name="Kohlen W."/>
            <person name="Bisseling T."/>
            <person name="Smit S."/>
            <person name="Geurts R."/>
        </authorList>
    </citation>
    <scope>NUCLEOTIDE SEQUENCE [LARGE SCALE GENOMIC DNA]</scope>
    <source>
        <strain evidence="2">cv. WU1-14</strain>
    </source>
</reference>
<protein>
    <submittedName>
        <fullName evidence="1">Uncharacterized protein</fullName>
    </submittedName>
</protein>
<dbReference type="AlphaFoldDB" id="A0A2P5AZ29"/>
<sequence>MDALLYISATAVANKTILEEIFHNFYKILHLPPEYYRKVSQPRYPSLVSKLGLLISRAQLQLSTLMLNYNIILRVLPIPQGARPLRYQEHKKVIVSPTTTLLDLAITIWVKMEETKERKKFKPI</sequence>
<evidence type="ECO:0000313" key="2">
    <source>
        <dbReference type="Proteomes" id="UP000237105"/>
    </source>
</evidence>
<organism evidence="1 2">
    <name type="scientific">Parasponia andersonii</name>
    <name type="common">Sponia andersonii</name>
    <dbReference type="NCBI Taxonomy" id="3476"/>
    <lineage>
        <taxon>Eukaryota</taxon>
        <taxon>Viridiplantae</taxon>
        <taxon>Streptophyta</taxon>
        <taxon>Embryophyta</taxon>
        <taxon>Tracheophyta</taxon>
        <taxon>Spermatophyta</taxon>
        <taxon>Magnoliopsida</taxon>
        <taxon>eudicotyledons</taxon>
        <taxon>Gunneridae</taxon>
        <taxon>Pentapetalae</taxon>
        <taxon>rosids</taxon>
        <taxon>fabids</taxon>
        <taxon>Rosales</taxon>
        <taxon>Cannabaceae</taxon>
        <taxon>Parasponia</taxon>
    </lineage>
</organism>
<dbReference type="Proteomes" id="UP000237105">
    <property type="component" value="Unassembled WGS sequence"/>
</dbReference>
<gene>
    <name evidence="1" type="ORF">PanWU01x14_286790</name>
</gene>
<dbReference type="EMBL" id="JXTB01000407">
    <property type="protein sequence ID" value="PON41779.1"/>
    <property type="molecule type" value="Genomic_DNA"/>
</dbReference>
<proteinExistence type="predicted"/>
<accession>A0A2P5AZ29</accession>
<evidence type="ECO:0000313" key="1">
    <source>
        <dbReference type="EMBL" id="PON41779.1"/>
    </source>
</evidence>
<comment type="caution">
    <text evidence="1">The sequence shown here is derived from an EMBL/GenBank/DDBJ whole genome shotgun (WGS) entry which is preliminary data.</text>
</comment>
<keyword evidence="2" id="KW-1185">Reference proteome</keyword>
<name>A0A2P5AZ29_PARAD</name>